<evidence type="ECO:0000256" key="2">
    <source>
        <dbReference type="ARBA" id="ARBA00022679"/>
    </source>
</evidence>
<dbReference type="PANTHER" id="PTHR18895">
    <property type="entry name" value="HEMK METHYLTRANSFERASE"/>
    <property type="match status" value="1"/>
</dbReference>
<dbReference type="SUPFAM" id="SSF53335">
    <property type="entry name" value="S-adenosyl-L-methionine-dependent methyltransferases"/>
    <property type="match status" value="1"/>
</dbReference>
<comment type="catalytic activity">
    <reaction evidence="4 5">
        <text>L-glutaminyl-[peptide chain release factor] + S-adenosyl-L-methionine = N(5)-methyl-L-glutaminyl-[peptide chain release factor] + S-adenosyl-L-homocysteine + H(+)</text>
        <dbReference type="Rhea" id="RHEA:42896"/>
        <dbReference type="Rhea" id="RHEA-COMP:10271"/>
        <dbReference type="Rhea" id="RHEA-COMP:10272"/>
        <dbReference type="ChEBI" id="CHEBI:15378"/>
        <dbReference type="ChEBI" id="CHEBI:30011"/>
        <dbReference type="ChEBI" id="CHEBI:57856"/>
        <dbReference type="ChEBI" id="CHEBI:59789"/>
        <dbReference type="ChEBI" id="CHEBI:61891"/>
        <dbReference type="EC" id="2.1.1.297"/>
    </reaction>
</comment>
<accession>A0A517MYS7</accession>
<dbReference type="InterPro" id="IPR004556">
    <property type="entry name" value="HemK-like"/>
</dbReference>
<reference evidence="8 9" key="1">
    <citation type="submission" date="2019-02" db="EMBL/GenBank/DDBJ databases">
        <title>Deep-cultivation of Planctomycetes and their phenomic and genomic characterization uncovers novel biology.</title>
        <authorList>
            <person name="Wiegand S."/>
            <person name="Jogler M."/>
            <person name="Boedeker C."/>
            <person name="Pinto D."/>
            <person name="Vollmers J."/>
            <person name="Rivas-Marin E."/>
            <person name="Kohn T."/>
            <person name="Peeters S.H."/>
            <person name="Heuer A."/>
            <person name="Rast P."/>
            <person name="Oberbeckmann S."/>
            <person name="Bunk B."/>
            <person name="Jeske O."/>
            <person name="Meyerdierks A."/>
            <person name="Storesund J.E."/>
            <person name="Kallscheuer N."/>
            <person name="Luecker S."/>
            <person name="Lage O.M."/>
            <person name="Pohl T."/>
            <person name="Merkel B.J."/>
            <person name="Hornburger P."/>
            <person name="Mueller R.-W."/>
            <person name="Bruemmer F."/>
            <person name="Labrenz M."/>
            <person name="Spormann A.M."/>
            <person name="Op den Camp H."/>
            <person name="Overmann J."/>
            <person name="Amann R."/>
            <person name="Jetten M.S.M."/>
            <person name="Mascher T."/>
            <person name="Medema M.H."/>
            <person name="Devos D.P."/>
            <person name="Kaster A.-K."/>
            <person name="Ovreas L."/>
            <person name="Rohde M."/>
            <person name="Galperin M.Y."/>
            <person name="Jogler C."/>
        </authorList>
    </citation>
    <scope>NUCLEOTIDE SEQUENCE [LARGE SCALE GENOMIC DNA]</scope>
    <source>
        <strain evidence="8 9">HG15A2</strain>
    </source>
</reference>
<dbReference type="InterPro" id="IPR019874">
    <property type="entry name" value="RF_methyltr_PrmC"/>
</dbReference>
<sequence>MSDEPESSETVSEPSWTIGRLLNWTTEFLTEKGIDSPRLEAEVLLAHARSCQRIELYAAFEEAAEEPLRERFRSLVKERAAGKPVAYLVGQREFYSLSFQVTPDVLIPRPETEQLVLRSLDIAKGIEADPLRIADIGTGSGVLAVCLAKYLPEARVTAADVSPAALEVARKNAERHEVNTRIRFVESDLFGQVPAEVKYEIIVSNPPYVKTSELAELAIDVRGYEPALALDGGEQGVDVISRLVAQAAERLNPGGWLLMEIGPSTVEDTEQLVRDTPGLELKPTLTDDADLPRIVQAQRQS</sequence>
<dbReference type="Pfam" id="PF17827">
    <property type="entry name" value="PrmC_N"/>
    <property type="match status" value="1"/>
</dbReference>
<keyword evidence="1 5" id="KW-0489">Methyltransferase</keyword>
<dbReference type="InterPro" id="IPR050320">
    <property type="entry name" value="N5-glutamine_MTase"/>
</dbReference>
<dbReference type="PROSITE" id="PS00092">
    <property type="entry name" value="N6_MTASE"/>
    <property type="match status" value="1"/>
</dbReference>
<keyword evidence="9" id="KW-1185">Reference proteome</keyword>
<dbReference type="CDD" id="cd02440">
    <property type="entry name" value="AdoMet_MTases"/>
    <property type="match status" value="1"/>
</dbReference>
<dbReference type="Gene3D" id="1.10.8.10">
    <property type="entry name" value="DNA helicase RuvA subunit, C-terminal domain"/>
    <property type="match status" value="1"/>
</dbReference>
<feature type="binding site" evidence="5">
    <location>
        <position position="160"/>
    </location>
    <ligand>
        <name>S-adenosyl-L-methionine</name>
        <dbReference type="ChEBI" id="CHEBI:59789"/>
    </ligand>
</feature>
<feature type="binding site" evidence="5">
    <location>
        <begin position="205"/>
        <end position="208"/>
    </location>
    <ligand>
        <name>substrate</name>
    </ligand>
</feature>
<gene>
    <name evidence="5 8" type="primary">prmC</name>
    <name evidence="8" type="ORF">HG15A2_33550</name>
</gene>
<dbReference type="Proteomes" id="UP000319852">
    <property type="component" value="Chromosome"/>
</dbReference>
<dbReference type="GO" id="GO:0032259">
    <property type="term" value="P:methylation"/>
    <property type="evidence" value="ECO:0007669"/>
    <property type="project" value="UniProtKB-KW"/>
</dbReference>
<dbReference type="HAMAP" id="MF_02126">
    <property type="entry name" value="RF_methyltr_PrmC"/>
    <property type="match status" value="1"/>
</dbReference>
<feature type="binding site" evidence="5">
    <location>
        <begin position="137"/>
        <end position="141"/>
    </location>
    <ligand>
        <name>S-adenosyl-L-methionine</name>
        <dbReference type="ChEBI" id="CHEBI:59789"/>
    </ligand>
</feature>
<dbReference type="InterPro" id="IPR040758">
    <property type="entry name" value="PrmC_N"/>
</dbReference>
<dbReference type="GO" id="GO:0102559">
    <property type="term" value="F:peptide chain release factor N(5)-glutamine methyltransferase activity"/>
    <property type="evidence" value="ECO:0007669"/>
    <property type="project" value="UniProtKB-EC"/>
</dbReference>
<dbReference type="OrthoDB" id="9800643at2"/>
<evidence type="ECO:0000313" key="9">
    <source>
        <dbReference type="Proteomes" id="UP000319852"/>
    </source>
</evidence>
<dbReference type="InterPro" id="IPR002052">
    <property type="entry name" value="DNA_methylase_N6_adenine_CS"/>
</dbReference>
<dbReference type="Pfam" id="PF05175">
    <property type="entry name" value="MTS"/>
    <property type="match status" value="1"/>
</dbReference>
<dbReference type="RefSeq" id="WP_145061219.1">
    <property type="nucleotide sequence ID" value="NZ_CP036263.1"/>
</dbReference>
<evidence type="ECO:0000256" key="3">
    <source>
        <dbReference type="ARBA" id="ARBA00022691"/>
    </source>
</evidence>
<keyword evidence="3 5" id="KW-0949">S-adenosyl-L-methionine</keyword>
<dbReference type="EMBL" id="CP036263">
    <property type="protein sequence ID" value="QDT00020.1"/>
    <property type="molecule type" value="Genomic_DNA"/>
</dbReference>
<evidence type="ECO:0000259" key="7">
    <source>
        <dbReference type="Pfam" id="PF17827"/>
    </source>
</evidence>
<feature type="domain" description="Release factor glutamine methyltransferase N-terminal" evidence="7">
    <location>
        <begin position="21"/>
        <end position="90"/>
    </location>
</feature>
<evidence type="ECO:0000313" key="8">
    <source>
        <dbReference type="EMBL" id="QDT00020.1"/>
    </source>
</evidence>
<comment type="caution">
    <text evidence="5">Lacks conserved residue(s) required for the propagation of feature annotation.</text>
</comment>
<dbReference type="NCBIfam" id="TIGR03534">
    <property type="entry name" value="RF_mod_PrmC"/>
    <property type="match status" value="1"/>
</dbReference>
<dbReference type="NCBIfam" id="TIGR00536">
    <property type="entry name" value="hemK_fam"/>
    <property type="match status" value="1"/>
</dbReference>
<evidence type="ECO:0000256" key="5">
    <source>
        <dbReference type="HAMAP-Rule" id="MF_02126"/>
    </source>
</evidence>
<evidence type="ECO:0000259" key="6">
    <source>
        <dbReference type="Pfam" id="PF05175"/>
    </source>
</evidence>
<dbReference type="GO" id="GO:0003676">
    <property type="term" value="F:nucleic acid binding"/>
    <property type="evidence" value="ECO:0007669"/>
    <property type="project" value="InterPro"/>
</dbReference>
<evidence type="ECO:0000256" key="1">
    <source>
        <dbReference type="ARBA" id="ARBA00022603"/>
    </source>
</evidence>
<dbReference type="InterPro" id="IPR029063">
    <property type="entry name" value="SAM-dependent_MTases_sf"/>
</dbReference>
<dbReference type="Gene3D" id="3.40.50.150">
    <property type="entry name" value="Vaccinia Virus protein VP39"/>
    <property type="match status" value="1"/>
</dbReference>
<proteinExistence type="inferred from homology"/>
<comment type="similarity">
    <text evidence="5">Belongs to the protein N5-glutamine methyltransferase family. PrmC subfamily.</text>
</comment>
<organism evidence="8 9">
    <name type="scientific">Adhaeretor mobilis</name>
    <dbReference type="NCBI Taxonomy" id="1930276"/>
    <lineage>
        <taxon>Bacteria</taxon>
        <taxon>Pseudomonadati</taxon>
        <taxon>Planctomycetota</taxon>
        <taxon>Planctomycetia</taxon>
        <taxon>Pirellulales</taxon>
        <taxon>Lacipirellulaceae</taxon>
        <taxon>Adhaeretor</taxon>
    </lineage>
</organism>
<feature type="domain" description="Methyltransferase small" evidence="6">
    <location>
        <begin position="132"/>
        <end position="213"/>
    </location>
</feature>
<dbReference type="KEGG" id="amob:HG15A2_33550"/>
<keyword evidence="2 5" id="KW-0808">Transferase</keyword>
<dbReference type="EC" id="2.1.1.297" evidence="5"/>
<protein>
    <recommendedName>
        <fullName evidence="5">Release factor glutamine methyltransferase</fullName>
        <shortName evidence="5">RF MTase</shortName>
        <ecNumber evidence="5">2.1.1.297</ecNumber>
    </recommendedName>
    <alternativeName>
        <fullName evidence="5">N5-glutamine methyltransferase PrmC</fullName>
    </alternativeName>
    <alternativeName>
        <fullName evidence="5">Protein-(glutamine-N5) MTase PrmC</fullName>
    </alternativeName>
    <alternativeName>
        <fullName evidence="5">Protein-glutamine N-methyltransferase PrmC</fullName>
    </alternativeName>
</protein>
<evidence type="ECO:0000256" key="4">
    <source>
        <dbReference type="ARBA" id="ARBA00048391"/>
    </source>
</evidence>
<dbReference type="AlphaFoldDB" id="A0A517MYS7"/>
<comment type="function">
    <text evidence="5">Methylates the class 1 translation termination release factors RF1/PrfA and RF2/PrfB on the glutamine residue of the universally conserved GGQ motif.</text>
</comment>
<dbReference type="PANTHER" id="PTHR18895:SF74">
    <property type="entry name" value="MTRF1L RELEASE FACTOR GLUTAMINE METHYLTRANSFERASE"/>
    <property type="match status" value="1"/>
</dbReference>
<name>A0A517MYS7_9BACT</name>
<dbReference type="InterPro" id="IPR007848">
    <property type="entry name" value="Small_mtfrase_dom"/>
</dbReference>
<feature type="binding site" evidence="5">
    <location>
        <position position="205"/>
    </location>
    <ligand>
        <name>S-adenosyl-L-methionine</name>
        <dbReference type="ChEBI" id="CHEBI:59789"/>
    </ligand>
</feature>